<comment type="caution">
    <text evidence="3">The sequence shown here is derived from an EMBL/GenBank/DDBJ whole genome shotgun (WGS) entry which is preliminary data.</text>
</comment>
<dbReference type="InterPro" id="IPR043566">
    <property type="entry name" value="Rabphilin/DOC2/Noc2"/>
</dbReference>
<dbReference type="SUPFAM" id="SSF49562">
    <property type="entry name" value="C2 domain (Calcium/lipid-binding domain, CaLB)"/>
    <property type="match status" value="1"/>
</dbReference>
<protein>
    <recommendedName>
        <fullName evidence="2">C2 domain-containing protein</fullName>
    </recommendedName>
</protein>
<evidence type="ECO:0000259" key="2">
    <source>
        <dbReference type="PROSITE" id="PS50004"/>
    </source>
</evidence>
<dbReference type="Gene3D" id="2.60.40.150">
    <property type="entry name" value="C2 domain"/>
    <property type="match status" value="1"/>
</dbReference>
<dbReference type="Pfam" id="PF00069">
    <property type="entry name" value="Pkinase"/>
    <property type="match status" value="1"/>
</dbReference>
<dbReference type="InterPro" id="IPR000719">
    <property type="entry name" value="Prot_kinase_dom"/>
</dbReference>
<dbReference type="Proteomes" id="UP000719412">
    <property type="component" value="Unassembled WGS sequence"/>
</dbReference>
<evidence type="ECO:0000313" key="4">
    <source>
        <dbReference type="Proteomes" id="UP000719412"/>
    </source>
</evidence>
<dbReference type="GO" id="GO:0006887">
    <property type="term" value="P:exocytosis"/>
    <property type="evidence" value="ECO:0007669"/>
    <property type="project" value="TreeGrafter"/>
</dbReference>
<sequence length="250" mass="28356">MDPNGLSDPYVKIKLIPDSDNVKKKTKTIRSNLNPVWNETLTFELKAEDKDRRLLIEVWDWDRTSRNDFMGSLSFGISEIIKSPPDGWFKLLTQEEGEFYNVPVPEEGVDLATIKTQMRKTSITKKPSITADKDVPHNMGKKDIIRASDFNFLMVLGKGSFGKIILYQPYGKSVDWWAYGVLLYEMLVGQPPFDGEDEEELFAAITDHNVSYPKGLSKESKDVCKGMPIFADMGTSNPNTELINIPTPRK</sequence>
<dbReference type="PANTHER" id="PTHR45729">
    <property type="entry name" value="RABPHILIN, ISOFORM A"/>
    <property type="match status" value="1"/>
</dbReference>
<dbReference type="SMART" id="SM00239">
    <property type="entry name" value="C2"/>
    <property type="match status" value="1"/>
</dbReference>
<name>A0A8J6HH86_TENMO</name>
<dbReference type="PRINTS" id="PR00360">
    <property type="entry name" value="C2DOMAIN"/>
</dbReference>
<keyword evidence="1" id="KW-0479">Metal-binding</keyword>
<dbReference type="GO" id="GO:0061669">
    <property type="term" value="P:spontaneous neurotransmitter secretion"/>
    <property type="evidence" value="ECO:0007669"/>
    <property type="project" value="TreeGrafter"/>
</dbReference>
<dbReference type="PROSITE" id="PS50004">
    <property type="entry name" value="C2"/>
    <property type="match status" value="1"/>
</dbReference>
<dbReference type="Gene3D" id="1.10.510.10">
    <property type="entry name" value="Transferase(Phosphotransferase) domain 1"/>
    <property type="match status" value="1"/>
</dbReference>
<accession>A0A8J6HH86</accession>
<dbReference type="InterPro" id="IPR035892">
    <property type="entry name" value="C2_domain_sf"/>
</dbReference>
<dbReference type="EMBL" id="JABDTM020024649">
    <property type="protein sequence ID" value="KAH0814091.1"/>
    <property type="molecule type" value="Genomic_DNA"/>
</dbReference>
<proteinExistence type="predicted"/>
<reference evidence="3" key="1">
    <citation type="journal article" date="2020" name="J Insects Food Feed">
        <title>The yellow mealworm (Tenebrio molitor) genome: a resource for the emerging insects as food and feed industry.</title>
        <authorList>
            <person name="Eriksson T."/>
            <person name="Andere A."/>
            <person name="Kelstrup H."/>
            <person name="Emery V."/>
            <person name="Picard C."/>
        </authorList>
    </citation>
    <scope>NUCLEOTIDE SEQUENCE</scope>
    <source>
        <strain evidence="3">Stoneville</strain>
        <tissue evidence="3">Whole head</tissue>
    </source>
</reference>
<keyword evidence="4" id="KW-1185">Reference proteome</keyword>
<evidence type="ECO:0000313" key="3">
    <source>
        <dbReference type="EMBL" id="KAH0814091.1"/>
    </source>
</evidence>
<feature type="domain" description="C2" evidence="2">
    <location>
        <begin position="1"/>
        <end position="89"/>
    </location>
</feature>
<dbReference type="SUPFAM" id="SSF56112">
    <property type="entry name" value="Protein kinase-like (PK-like)"/>
    <property type="match status" value="1"/>
</dbReference>
<evidence type="ECO:0000256" key="1">
    <source>
        <dbReference type="ARBA" id="ARBA00022723"/>
    </source>
</evidence>
<dbReference type="GO" id="GO:0098793">
    <property type="term" value="C:presynapse"/>
    <property type="evidence" value="ECO:0007669"/>
    <property type="project" value="GOC"/>
</dbReference>
<dbReference type="GO" id="GO:0046872">
    <property type="term" value="F:metal ion binding"/>
    <property type="evidence" value="ECO:0007669"/>
    <property type="project" value="UniProtKB-KW"/>
</dbReference>
<dbReference type="PANTHER" id="PTHR45729:SF9">
    <property type="entry name" value="DOUBLE C2-LIKE DOMAIN-CONTAINING PROTEIN BETA"/>
    <property type="match status" value="1"/>
</dbReference>
<dbReference type="InterPro" id="IPR000008">
    <property type="entry name" value="C2_dom"/>
</dbReference>
<reference evidence="3" key="2">
    <citation type="submission" date="2021-08" db="EMBL/GenBank/DDBJ databases">
        <authorList>
            <person name="Eriksson T."/>
        </authorList>
    </citation>
    <scope>NUCLEOTIDE SEQUENCE</scope>
    <source>
        <strain evidence="3">Stoneville</strain>
        <tissue evidence="3">Whole head</tissue>
    </source>
</reference>
<gene>
    <name evidence="3" type="ORF">GEV33_008700</name>
</gene>
<dbReference type="GO" id="GO:0004672">
    <property type="term" value="F:protein kinase activity"/>
    <property type="evidence" value="ECO:0007669"/>
    <property type="project" value="InterPro"/>
</dbReference>
<dbReference type="CDD" id="cd04026">
    <property type="entry name" value="C2_PKC_alpha_gamma"/>
    <property type="match status" value="1"/>
</dbReference>
<organism evidence="3 4">
    <name type="scientific">Tenebrio molitor</name>
    <name type="common">Yellow mealworm beetle</name>
    <dbReference type="NCBI Taxonomy" id="7067"/>
    <lineage>
        <taxon>Eukaryota</taxon>
        <taxon>Metazoa</taxon>
        <taxon>Ecdysozoa</taxon>
        <taxon>Arthropoda</taxon>
        <taxon>Hexapoda</taxon>
        <taxon>Insecta</taxon>
        <taxon>Pterygota</taxon>
        <taxon>Neoptera</taxon>
        <taxon>Endopterygota</taxon>
        <taxon>Coleoptera</taxon>
        <taxon>Polyphaga</taxon>
        <taxon>Cucujiformia</taxon>
        <taxon>Tenebrionidae</taxon>
        <taxon>Tenebrio</taxon>
    </lineage>
</organism>
<dbReference type="AlphaFoldDB" id="A0A8J6HH86"/>
<dbReference type="Pfam" id="PF00168">
    <property type="entry name" value="C2"/>
    <property type="match status" value="1"/>
</dbReference>
<dbReference type="GO" id="GO:0005524">
    <property type="term" value="F:ATP binding"/>
    <property type="evidence" value="ECO:0007669"/>
    <property type="project" value="InterPro"/>
</dbReference>
<dbReference type="InterPro" id="IPR011009">
    <property type="entry name" value="Kinase-like_dom_sf"/>
</dbReference>
<dbReference type="GO" id="GO:0017158">
    <property type="term" value="P:regulation of calcium ion-dependent exocytosis"/>
    <property type="evidence" value="ECO:0007669"/>
    <property type="project" value="TreeGrafter"/>
</dbReference>